<dbReference type="InterPro" id="IPR033728">
    <property type="entry name" value="ThrRS_core"/>
</dbReference>
<comment type="cofactor">
    <cofactor evidence="13">
        <name>Zn(2+)</name>
        <dbReference type="ChEBI" id="CHEBI:29105"/>
    </cofactor>
    <text evidence="13">Binds 1 zinc ion per subunit.</text>
</comment>
<dbReference type="SUPFAM" id="SSF81271">
    <property type="entry name" value="TGS-like"/>
    <property type="match status" value="1"/>
</dbReference>
<dbReference type="Gene3D" id="3.40.50.800">
    <property type="entry name" value="Anticodon-binding domain"/>
    <property type="match status" value="1"/>
</dbReference>
<dbReference type="InterPro" id="IPR045864">
    <property type="entry name" value="aa-tRNA-synth_II/BPL/LPL"/>
</dbReference>
<organism evidence="16 17">
    <name type="scientific">Rhizomicrobium electricum</name>
    <dbReference type="NCBI Taxonomy" id="480070"/>
    <lineage>
        <taxon>Bacteria</taxon>
        <taxon>Pseudomonadati</taxon>
        <taxon>Pseudomonadota</taxon>
        <taxon>Alphaproteobacteria</taxon>
        <taxon>Micropepsales</taxon>
        <taxon>Micropepsaceae</taxon>
        <taxon>Rhizomicrobium</taxon>
    </lineage>
</organism>
<evidence type="ECO:0000256" key="7">
    <source>
        <dbReference type="ARBA" id="ARBA00022833"/>
    </source>
</evidence>
<keyword evidence="4 13" id="KW-0436">Ligase</keyword>
<dbReference type="Gene3D" id="3.10.20.30">
    <property type="match status" value="1"/>
</dbReference>
<dbReference type="PANTHER" id="PTHR11451">
    <property type="entry name" value="THREONINE-TRNA LIGASE"/>
    <property type="match status" value="1"/>
</dbReference>
<dbReference type="HAMAP" id="MF_00184">
    <property type="entry name" value="Thr_tRNA_synth"/>
    <property type="match status" value="1"/>
</dbReference>
<dbReference type="SUPFAM" id="SSF55186">
    <property type="entry name" value="ThrRS/AlaRS common domain"/>
    <property type="match status" value="1"/>
</dbReference>
<dbReference type="PRINTS" id="PR01047">
    <property type="entry name" value="TRNASYNTHTHR"/>
</dbReference>
<feature type="binding site" evidence="13">
    <location>
        <position position="395"/>
    </location>
    <ligand>
        <name>Zn(2+)</name>
        <dbReference type="ChEBI" id="CHEBI:29105"/>
        <note>catalytic</note>
    </ligand>
</feature>
<dbReference type="RefSeq" id="WP_208393979.1">
    <property type="nucleotide sequence ID" value="NZ_BAAADD010000010.1"/>
</dbReference>
<dbReference type="Pfam" id="PF03129">
    <property type="entry name" value="HGTP_anticodon"/>
    <property type="match status" value="1"/>
</dbReference>
<feature type="domain" description="Aminoacyl-transfer RNA synthetases class-II family profile" evidence="14">
    <location>
        <begin position="293"/>
        <end position="548"/>
    </location>
</feature>
<dbReference type="SUPFAM" id="SSF55681">
    <property type="entry name" value="Class II aaRS and biotin synthetases"/>
    <property type="match status" value="1"/>
</dbReference>
<sequence>MSAPASADHIVITLPDGKSLTFPKGVTGGDIAASIGPGLAKAALILLVDGEEYDLFRPIEHDANIRIITKKDPESLHLIRHDASHVMAMAVQELFPGTQVTIGPSIEDGFYYDFARETPFTLEDLAKIEAKMHEIVKADLPTRREVWPRDKAIAHFKEMGEHYKAELIEAIPEGEDVSLYWHGDWHDLCRGPHFASTGKIGDAFKLTKIAGAYWRGDAKNAQLQRIYGTAWRDQKELSEYLHRLEEAEKRDHRRIGKEMELFTFSPDVGAGLPLWMPKGMVIRQELEFLALQEERKDGYVRVATPHITKETLYLRSRHLPYYKDSMYSPLDIDGENYYLRPMNCPHHHMIYLATRHSYRELPLRIAEYGQDYRYEASGGLTGLMRVRGFCMNDAHIYCRHDQAKEEFIKVMHLHARYYDLMDIKDYYMRLSLPDMKKLDKYVDQPEKWIAALNIIKEAMVESGYPFKEVSGEAAFYGPKIDFEIKSVIGTEYTISTNQLDFLATQTFGLTYVADDGSEQPVYVIHRAPLGTHERFTAFLIEHYAGAFPTWLAPIQARIIPISEKVTDYAQKVRQALFQVPVVNGTAGLRVDADFSSERMQKKIRDAQLQKIPYMLVVGEREAAEGKVSVRLRSGKDLGPMPLEAFIARIKGEAETRKDVTE</sequence>
<dbReference type="InterPro" id="IPR047246">
    <property type="entry name" value="ThrRS_anticodon"/>
</dbReference>
<dbReference type="Pfam" id="PF02824">
    <property type="entry name" value="TGS"/>
    <property type="match status" value="1"/>
</dbReference>
<accession>A0ABP3Q8Q7</accession>
<dbReference type="Gene3D" id="3.30.930.10">
    <property type="entry name" value="Bira Bifunctional Protein, Domain 2"/>
    <property type="match status" value="1"/>
</dbReference>
<feature type="domain" description="TGS" evidence="15">
    <location>
        <begin position="6"/>
        <end position="69"/>
    </location>
</feature>
<dbReference type="EC" id="6.1.1.3" evidence="13"/>
<dbReference type="PROSITE" id="PS50862">
    <property type="entry name" value="AA_TRNA_LIGASE_II"/>
    <property type="match status" value="1"/>
</dbReference>
<keyword evidence="9 13" id="KW-0694">RNA-binding</keyword>
<dbReference type="InterPro" id="IPR036621">
    <property type="entry name" value="Anticodon-bd_dom_sf"/>
</dbReference>
<evidence type="ECO:0000256" key="10">
    <source>
        <dbReference type="ARBA" id="ARBA00022917"/>
    </source>
</evidence>
<keyword evidence="10 13" id="KW-0648">Protein biosynthesis</keyword>
<dbReference type="InterPro" id="IPR012676">
    <property type="entry name" value="TGS-like"/>
</dbReference>
<comment type="subcellular location">
    <subcellularLocation>
        <location evidence="13">Cytoplasm</location>
    </subcellularLocation>
</comment>
<comment type="caution">
    <text evidence="13">Lacks conserved residue(s) required for the propagation of feature annotation.</text>
</comment>
<gene>
    <name evidence="13 16" type="primary">thrS</name>
    <name evidence="16" type="ORF">GCM10008942_34680</name>
</gene>
<evidence type="ECO:0000256" key="2">
    <source>
        <dbReference type="ARBA" id="ARBA00022490"/>
    </source>
</evidence>
<dbReference type="Pfam" id="PF07973">
    <property type="entry name" value="tRNA_SAD"/>
    <property type="match status" value="1"/>
</dbReference>
<feature type="binding site" evidence="13">
    <location>
        <position position="525"/>
    </location>
    <ligand>
        <name>Zn(2+)</name>
        <dbReference type="ChEBI" id="CHEBI:29105"/>
        <note>catalytic</note>
    </ligand>
</feature>
<dbReference type="InterPro" id="IPR004095">
    <property type="entry name" value="TGS"/>
</dbReference>
<dbReference type="CDD" id="cd01667">
    <property type="entry name" value="TGS_ThrRS"/>
    <property type="match status" value="1"/>
</dbReference>
<comment type="subunit">
    <text evidence="13">Homodimer.</text>
</comment>
<evidence type="ECO:0000256" key="6">
    <source>
        <dbReference type="ARBA" id="ARBA00022741"/>
    </source>
</evidence>
<feature type="binding site" evidence="13">
    <location>
        <position position="344"/>
    </location>
    <ligand>
        <name>Zn(2+)</name>
        <dbReference type="ChEBI" id="CHEBI:29105"/>
        <note>catalytic</note>
    </ligand>
</feature>
<keyword evidence="3 13" id="KW-0820">tRNA-binding</keyword>
<evidence type="ECO:0000256" key="4">
    <source>
        <dbReference type="ARBA" id="ARBA00022598"/>
    </source>
</evidence>
<proteinExistence type="inferred from homology"/>
<evidence type="ECO:0000256" key="11">
    <source>
        <dbReference type="ARBA" id="ARBA00023146"/>
    </source>
</evidence>
<dbReference type="PANTHER" id="PTHR11451:SF44">
    <property type="entry name" value="THREONINE--TRNA LIGASE, CHLOROPLASTIC_MITOCHONDRIAL 2"/>
    <property type="match status" value="1"/>
</dbReference>
<dbReference type="PROSITE" id="PS51880">
    <property type="entry name" value="TGS"/>
    <property type="match status" value="1"/>
</dbReference>
<evidence type="ECO:0000313" key="17">
    <source>
        <dbReference type="Proteomes" id="UP001499951"/>
    </source>
</evidence>
<dbReference type="InterPro" id="IPR006195">
    <property type="entry name" value="aa-tRNA-synth_II"/>
</dbReference>
<dbReference type="InterPro" id="IPR004154">
    <property type="entry name" value="Anticodon-bd"/>
</dbReference>
<dbReference type="InterPro" id="IPR018163">
    <property type="entry name" value="Thr/Ala-tRNA-synth_IIc_edit"/>
</dbReference>
<protein>
    <recommendedName>
        <fullName evidence="13">Threonine--tRNA ligase</fullName>
        <ecNumber evidence="13">6.1.1.3</ecNumber>
    </recommendedName>
    <alternativeName>
        <fullName evidence="13">Threonyl-tRNA synthetase</fullName>
        <shortName evidence="13">ThrRS</shortName>
    </alternativeName>
</protein>
<reference evidence="17" key="1">
    <citation type="journal article" date="2019" name="Int. J. Syst. Evol. Microbiol.">
        <title>The Global Catalogue of Microorganisms (GCM) 10K type strain sequencing project: providing services to taxonomists for standard genome sequencing and annotation.</title>
        <authorList>
            <consortium name="The Broad Institute Genomics Platform"/>
            <consortium name="The Broad Institute Genome Sequencing Center for Infectious Disease"/>
            <person name="Wu L."/>
            <person name="Ma J."/>
        </authorList>
    </citation>
    <scope>NUCLEOTIDE SEQUENCE [LARGE SCALE GENOMIC DNA]</scope>
    <source>
        <strain evidence="17">JCM 15089</strain>
    </source>
</reference>
<dbReference type="InterPro" id="IPR012947">
    <property type="entry name" value="tRNA_SAD"/>
</dbReference>
<dbReference type="Gene3D" id="3.30.54.20">
    <property type="match status" value="1"/>
</dbReference>
<dbReference type="InterPro" id="IPR002320">
    <property type="entry name" value="Thr-tRNA-ligase_IIa"/>
</dbReference>
<keyword evidence="11 13" id="KW-0030">Aminoacyl-tRNA synthetase</keyword>
<evidence type="ECO:0000256" key="3">
    <source>
        <dbReference type="ARBA" id="ARBA00022555"/>
    </source>
</evidence>
<evidence type="ECO:0000259" key="14">
    <source>
        <dbReference type="PROSITE" id="PS50862"/>
    </source>
</evidence>
<evidence type="ECO:0000256" key="13">
    <source>
        <dbReference type="HAMAP-Rule" id="MF_00184"/>
    </source>
</evidence>
<dbReference type="CDD" id="cd00860">
    <property type="entry name" value="ThrRS_anticodon"/>
    <property type="match status" value="1"/>
</dbReference>
<keyword evidence="5 13" id="KW-0479">Metal-binding</keyword>
<dbReference type="Pfam" id="PF00587">
    <property type="entry name" value="tRNA-synt_2b"/>
    <property type="match status" value="1"/>
</dbReference>
<dbReference type="Proteomes" id="UP001499951">
    <property type="component" value="Unassembled WGS sequence"/>
</dbReference>
<evidence type="ECO:0000256" key="5">
    <source>
        <dbReference type="ARBA" id="ARBA00022723"/>
    </source>
</evidence>
<evidence type="ECO:0000259" key="15">
    <source>
        <dbReference type="PROSITE" id="PS51880"/>
    </source>
</evidence>
<dbReference type="NCBIfam" id="TIGR00418">
    <property type="entry name" value="thrS"/>
    <property type="match status" value="1"/>
</dbReference>
<evidence type="ECO:0000256" key="8">
    <source>
        <dbReference type="ARBA" id="ARBA00022840"/>
    </source>
</evidence>
<keyword evidence="6 13" id="KW-0547">Nucleotide-binding</keyword>
<evidence type="ECO:0000256" key="1">
    <source>
        <dbReference type="ARBA" id="ARBA00008226"/>
    </source>
</evidence>
<keyword evidence="7 13" id="KW-0862">Zinc</keyword>
<dbReference type="EMBL" id="BAAADD010000010">
    <property type="protein sequence ID" value="GAA0582853.1"/>
    <property type="molecule type" value="Genomic_DNA"/>
</dbReference>
<evidence type="ECO:0000256" key="9">
    <source>
        <dbReference type="ARBA" id="ARBA00022884"/>
    </source>
</evidence>
<dbReference type="InterPro" id="IPR002314">
    <property type="entry name" value="aa-tRNA-synt_IIb"/>
</dbReference>
<keyword evidence="2 13" id="KW-0963">Cytoplasm</keyword>
<evidence type="ECO:0000313" key="16">
    <source>
        <dbReference type="EMBL" id="GAA0582853.1"/>
    </source>
</evidence>
<dbReference type="GO" id="GO:0016874">
    <property type="term" value="F:ligase activity"/>
    <property type="evidence" value="ECO:0007669"/>
    <property type="project" value="UniProtKB-KW"/>
</dbReference>
<dbReference type="Gene3D" id="3.30.980.10">
    <property type="entry name" value="Threonyl-trna Synthetase, Chain A, domain 2"/>
    <property type="match status" value="1"/>
</dbReference>
<evidence type="ECO:0000256" key="12">
    <source>
        <dbReference type="ARBA" id="ARBA00049515"/>
    </source>
</evidence>
<comment type="caution">
    <text evidence="16">The sequence shown here is derived from an EMBL/GenBank/DDBJ whole genome shotgun (WGS) entry which is preliminary data.</text>
</comment>
<comment type="similarity">
    <text evidence="1 13">Belongs to the class-II aminoacyl-tRNA synthetase family.</text>
</comment>
<keyword evidence="17" id="KW-1185">Reference proteome</keyword>
<keyword evidence="8 13" id="KW-0067">ATP-binding</keyword>
<dbReference type="InterPro" id="IPR012675">
    <property type="entry name" value="Beta-grasp_dom_sf"/>
</dbReference>
<dbReference type="CDD" id="cd00771">
    <property type="entry name" value="ThrRS_core"/>
    <property type="match status" value="1"/>
</dbReference>
<dbReference type="SUPFAM" id="SSF52954">
    <property type="entry name" value="Class II aaRS ABD-related"/>
    <property type="match status" value="1"/>
</dbReference>
<comment type="catalytic activity">
    <reaction evidence="12 13">
        <text>tRNA(Thr) + L-threonine + ATP = L-threonyl-tRNA(Thr) + AMP + diphosphate + H(+)</text>
        <dbReference type="Rhea" id="RHEA:24624"/>
        <dbReference type="Rhea" id="RHEA-COMP:9670"/>
        <dbReference type="Rhea" id="RHEA-COMP:9704"/>
        <dbReference type="ChEBI" id="CHEBI:15378"/>
        <dbReference type="ChEBI" id="CHEBI:30616"/>
        <dbReference type="ChEBI" id="CHEBI:33019"/>
        <dbReference type="ChEBI" id="CHEBI:57926"/>
        <dbReference type="ChEBI" id="CHEBI:78442"/>
        <dbReference type="ChEBI" id="CHEBI:78534"/>
        <dbReference type="ChEBI" id="CHEBI:456215"/>
        <dbReference type="EC" id="6.1.1.3"/>
    </reaction>
</comment>
<dbReference type="SMART" id="SM00863">
    <property type="entry name" value="tRNA_SAD"/>
    <property type="match status" value="1"/>
</dbReference>
<name>A0ABP3Q8Q7_9PROT</name>